<keyword evidence="7" id="KW-0010">Activator</keyword>
<gene>
    <name evidence="9" type="ORF">PACLA_8A089432</name>
</gene>
<evidence type="ECO:0000256" key="3">
    <source>
        <dbReference type="ARBA" id="ARBA00022473"/>
    </source>
</evidence>
<keyword evidence="3" id="KW-0217">Developmental protein</keyword>
<evidence type="ECO:0000256" key="5">
    <source>
        <dbReference type="ARBA" id="ARBA00022833"/>
    </source>
</evidence>
<dbReference type="PANTHER" id="PTHR31931:SF2">
    <property type="entry name" value="PROTEIN CHURCHILL"/>
    <property type="match status" value="1"/>
</dbReference>
<name>A0A7D9JHB3_PARCT</name>
<keyword evidence="8" id="KW-0804">Transcription</keyword>
<accession>A0A7D9JHB3</accession>
<dbReference type="GO" id="GO:0008543">
    <property type="term" value="P:fibroblast growth factor receptor signaling pathway"/>
    <property type="evidence" value="ECO:0007669"/>
    <property type="project" value="TreeGrafter"/>
</dbReference>
<evidence type="ECO:0000256" key="6">
    <source>
        <dbReference type="ARBA" id="ARBA00023015"/>
    </source>
</evidence>
<proteinExistence type="inferred from homology"/>
<dbReference type="AlphaFoldDB" id="A0A7D9JHB3"/>
<keyword evidence="10" id="KW-1185">Reference proteome</keyword>
<dbReference type="GO" id="GO:0045893">
    <property type="term" value="P:positive regulation of DNA-templated transcription"/>
    <property type="evidence" value="ECO:0007669"/>
    <property type="project" value="InterPro"/>
</dbReference>
<comment type="caution">
    <text evidence="9">The sequence shown here is derived from an EMBL/GenBank/DDBJ whole genome shotgun (WGS) entry which is preliminary data.</text>
</comment>
<keyword evidence="6" id="KW-0805">Transcription regulation</keyword>
<sequence length="53" mass="6167">ICELCGHNIATHEYTFQIDDGYQEYEMNCKLCGFGQDRVCIMPDDPEKCRGEF</sequence>
<dbReference type="Proteomes" id="UP001152795">
    <property type="component" value="Unassembled WGS sequence"/>
</dbReference>
<dbReference type="PANTHER" id="PTHR31931">
    <property type="entry name" value="PROTEIN CHURCHILL"/>
    <property type="match status" value="1"/>
</dbReference>
<evidence type="ECO:0000313" key="10">
    <source>
        <dbReference type="Proteomes" id="UP001152795"/>
    </source>
</evidence>
<evidence type="ECO:0000256" key="8">
    <source>
        <dbReference type="ARBA" id="ARBA00023163"/>
    </source>
</evidence>
<dbReference type="OrthoDB" id="5954706at2759"/>
<dbReference type="Pfam" id="PF06573">
    <property type="entry name" value="Churchill"/>
    <property type="match status" value="1"/>
</dbReference>
<reference evidence="9" key="1">
    <citation type="submission" date="2020-04" db="EMBL/GenBank/DDBJ databases">
        <authorList>
            <person name="Alioto T."/>
            <person name="Alioto T."/>
            <person name="Gomez Garrido J."/>
        </authorList>
    </citation>
    <scope>NUCLEOTIDE SEQUENCE</scope>
    <source>
        <strain evidence="9">A484AB</strain>
    </source>
</reference>
<organism evidence="9 10">
    <name type="scientific">Paramuricea clavata</name>
    <name type="common">Red gorgonian</name>
    <name type="synonym">Violescent sea-whip</name>
    <dbReference type="NCBI Taxonomy" id="317549"/>
    <lineage>
        <taxon>Eukaryota</taxon>
        <taxon>Metazoa</taxon>
        <taxon>Cnidaria</taxon>
        <taxon>Anthozoa</taxon>
        <taxon>Octocorallia</taxon>
        <taxon>Malacalcyonacea</taxon>
        <taxon>Plexauridae</taxon>
        <taxon>Paramuricea</taxon>
    </lineage>
</organism>
<evidence type="ECO:0000313" key="9">
    <source>
        <dbReference type="EMBL" id="CAB4029875.1"/>
    </source>
</evidence>
<evidence type="ECO:0000256" key="7">
    <source>
        <dbReference type="ARBA" id="ARBA00023159"/>
    </source>
</evidence>
<feature type="non-terminal residue" evidence="9">
    <location>
        <position position="1"/>
    </location>
</feature>
<evidence type="ECO:0000256" key="2">
    <source>
        <dbReference type="ARBA" id="ARBA00021000"/>
    </source>
</evidence>
<dbReference type="InterPro" id="IPR009508">
    <property type="entry name" value="Transcrpt_activator_Churchill"/>
</dbReference>
<comment type="similarity">
    <text evidence="1">Belongs to the Churchill family.</text>
</comment>
<dbReference type="Gene3D" id="2.60.40.4240">
    <property type="entry name" value="Transcription activator, Churchill"/>
    <property type="match status" value="1"/>
</dbReference>
<dbReference type="GO" id="GO:0008270">
    <property type="term" value="F:zinc ion binding"/>
    <property type="evidence" value="ECO:0007669"/>
    <property type="project" value="InterPro"/>
</dbReference>
<dbReference type="InterPro" id="IPR038543">
    <property type="entry name" value="Churchill_sf"/>
</dbReference>
<evidence type="ECO:0000256" key="4">
    <source>
        <dbReference type="ARBA" id="ARBA00022723"/>
    </source>
</evidence>
<keyword evidence="5" id="KW-0862">Zinc</keyword>
<keyword evidence="4" id="KW-0479">Metal-binding</keyword>
<evidence type="ECO:0000256" key="1">
    <source>
        <dbReference type="ARBA" id="ARBA00009577"/>
    </source>
</evidence>
<protein>
    <recommendedName>
        <fullName evidence="2">Protein Churchill</fullName>
    </recommendedName>
</protein>
<dbReference type="EMBL" id="CACRXK020016470">
    <property type="protein sequence ID" value="CAB4029875.1"/>
    <property type="molecule type" value="Genomic_DNA"/>
</dbReference>